<dbReference type="RefSeq" id="WP_183566468.1">
    <property type="nucleotide sequence ID" value="NZ_CBCSLB010000013.1"/>
</dbReference>
<dbReference type="Gene3D" id="1.10.260.40">
    <property type="entry name" value="lambda repressor-like DNA-binding domains"/>
    <property type="match status" value="1"/>
</dbReference>
<evidence type="ECO:0000256" key="2">
    <source>
        <dbReference type="ARBA" id="ARBA00023125"/>
    </source>
</evidence>
<evidence type="ECO:0000313" key="5">
    <source>
        <dbReference type="EMBL" id="MBB3153937.1"/>
    </source>
</evidence>
<dbReference type="InterPro" id="IPR050807">
    <property type="entry name" value="TransReg_Diox_bact_type"/>
</dbReference>
<accession>A0A7W5CAB7</accession>
<reference evidence="5 6" key="1">
    <citation type="submission" date="2020-08" db="EMBL/GenBank/DDBJ databases">
        <title>Genomic Encyclopedia of Type Strains, Phase III (KMG-III): the genomes of soil and plant-associated and newly described type strains.</title>
        <authorList>
            <person name="Whitman W."/>
        </authorList>
    </citation>
    <scope>NUCLEOTIDE SEQUENCE [LARGE SCALE GENOMIC DNA]</scope>
    <source>
        <strain evidence="5 6">CECT 8234</strain>
    </source>
</reference>
<dbReference type="GO" id="GO:0005829">
    <property type="term" value="C:cytosol"/>
    <property type="evidence" value="ECO:0007669"/>
    <property type="project" value="TreeGrafter"/>
</dbReference>
<dbReference type="InterPro" id="IPR001387">
    <property type="entry name" value="Cro/C1-type_HTH"/>
</dbReference>
<protein>
    <submittedName>
        <fullName evidence="5">Transcriptional regulator with XRE-family HTH domain</fullName>
    </submittedName>
</protein>
<dbReference type="GO" id="GO:0003677">
    <property type="term" value="F:DNA binding"/>
    <property type="evidence" value="ECO:0007669"/>
    <property type="project" value="UniProtKB-KW"/>
</dbReference>
<evidence type="ECO:0000256" key="3">
    <source>
        <dbReference type="ARBA" id="ARBA00023163"/>
    </source>
</evidence>
<organism evidence="5 6">
    <name type="scientific">Paenibacillus endophyticus</name>
    <dbReference type="NCBI Taxonomy" id="1294268"/>
    <lineage>
        <taxon>Bacteria</taxon>
        <taxon>Bacillati</taxon>
        <taxon>Bacillota</taxon>
        <taxon>Bacilli</taxon>
        <taxon>Bacillales</taxon>
        <taxon>Paenibacillaceae</taxon>
        <taxon>Paenibacillus</taxon>
    </lineage>
</organism>
<dbReference type="Proteomes" id="UP000518605">
    <property type="component" value="Unassembled WGS sequence"/>
</dbReference>
<dbReference type="InterPro" id="IPR010982">
    <property type="entry name" value="Lambda_DNA-bd_dom_sf"/>
</dbReference>
<dbReference type="CDD" id="cd00093">
    <property type="entry name" value="HTH_XRE"/>
    <property type="match status" value="1"/>
</dbReference>
<name>A0A7W5CAB7_9BACL</name>
<sequence length="227" mass="26820">MTILKDFGLRLRELRTQTGMSQDTLACRSGLDRSYIGSVERGERNVSLRNIEILCDTLDVDISYFFDSERFSLQRSFLKRELDRPLAERFSYIMDKENNLIAWRVTGALHPDEVKRFSLDLKAACRQLESKKVKLLIDNSKMMTKGQPIAFQYEVTEKWEELQRWFLPHCEQVTVLCNSKFMQNQMNRLAKRSGIIKVQRSIYSEDKEWHADGESDLIDLLLWYYKV</sequence>
<keyword evidence="1" id="KW-0805">Transcription regulation</keyword>
<dbReference type="PANTHER" id="PTHR46797:SF23">
    <property type="entry name" value="HTH-TYPE TRANSCRIPTIONAL REGULATOR SUTR"/>
    <property type="match status" value="1"/>
</dbReference>
<dbReference type="PANTHER" id="PTHR46797">
    <property type="entry name" value="HTH-TYPE TRANSCRIPTIONAL REGULATOR"/>
    <property type="match status" value="1"/>
</dbReference>
<keyword evidence="3" id="KW-0804">Transcription</keyword>
<gene>
    <name evidence="5" type="ORF">FHS16_004013</name>
</gene>
<comment type="caution">
    <text evidence="5">The sequence shown here is derived from an EMBL/GenBank/DDBJ whole genome shotgun (WGS) entry which is preliminary data.</text>
</comment>
<proteinExistence type="predicted"/>
<feature type="domain" description="HTH cro/C1-type" evidence="4">
    <location>
        <begin position="11"/>
        <end position="65"/>
    </location>
</feature>
<dbReference type="SMART" id="SM00530">
    <property type="entry name" value="HTH_XRE"/>
    <property type="match status" value="1"/>
</dbReference>
<dbReference type="SUPFAM" id="SSF47413">
    <property type="entry name" value="lambda repressor-like DNA-binding domains"/>
    <property type="match status" value="1"/>
</dbReference>
<evidence type="ECO:0000259" key="4">
    <source>
        <dbReference type="PROSITE" id="PS50943"/>
    </source>
</evidence>
<dbReference type="PROSITE" id="PS50943">
    <property type="entry name" value="HTH_CROC1"/>
    <property type="match status" value="1"/>
</dbReference>
<dbReference type="Pfam" id="PF01381">
    <property type="entry name" value="HTH_3"/>
    <property type="match status" value="1"/>
</dbReference>
<dbReference type="EMBL" id="JACHXW010000013">
    <property type="protein sequence ID" value="MBB3153937.1"/>
    <property type="molecule type" value="Genomic_DNA"/>
</dbReference>
<keyword evidence="6" id="KW-1185">Reference proteome</keyword>
<dbReference type="AlphaFoldDB" id="A0A7W5CAB7"/>
<keyword evidence="2" id="KW-0238">DNA-binding</keyword>
<evidence type="ECO:0000313" key="6">
    <source>
        <dbReference type="Proteomes" id="UP000518605"/>
    </source>
</evidence>
<evidence type="ECO:0000256" key="1">
    <source>
        <dbReference type="ARBA" id="ARBA00023015"/>
    </source>
</evidence>
<dbReference type="GO" id="GO:0003700">
    <property type="term" value="F:DNA-binding transcription factor activity"/>
    <property type="evidence" value="ECO:0007669"/>
    <property type="project" value="TreeGrafter"/>
</dbReference>